<organism evidence="1 2">
    <name type="scientific">Fusarium decemcellulare</name>
    <dbReference type="NCBI Taxonomy" id="57161"/>
    <lineage>
        <taxon>Eukaryota</taxon>
        <taxon>Fungi</taxon>
        <taxon>Dikarya</taxon>
        <taxon>Ascomycota</taxon>
        <taxon>Pezizomycotina</taxon>
        <taxon>Sordariomycetes</taxon>
        <taxon>Hypocreomycetidae</taxon>
        <taxon>Hypocreales</taxon>
        <taxon>Nectriaceae</taxon>
        <taxon>Fusarium</taxon>
        <taxon>Fusarium decemcellulare species complex</taxon>
    </lineage>
</organism>
<protein>
    <submittedName>
        <fullName evidence="1">Uncharacterized protein</fullName>
    </submittedName>
</protein>
<dbReference type="EMBL" id="JANRMS010000694">
    <property type="protein sequence ID" value="KAJ3535691.1"/>
    <property type="molecule type" value="Genomic_DNA"/>
</dbReference>
<evidence type="ECO:0000313" key="2">
    <source>
        <dbReference type="Proteomes" id="UP001148629"/>
    </source>
</evidence>
<proteinExistence type="predicted"/>
<accession>A0ACC1SAN4</accession>
<sequence length="523" mass="57493">MPDGASQHREGADLSVAQRLKYFNGKLIFIMLYMAFCAFNYGFDVGTFGGVQAMHSFTSKFGECDEDNVCALPGWLSSVMTATPFLGKAAGCIACGWIAERWGRRAAILGICIVSFIGVTLQTSATTAAQFTVGRVITYAMTGMAIVVIPIYSAEVSPKELRGMFGSTIQVMVIFGQVISTLITYGTKNMKTAAGWQIPIGLQLAVPGIIFALLPSLPESPRWLLSRNRRDLAVLNMKKLRKSASEDEIQTEIEALAYAHAHEEKGTWAEVFDKTNRVRTAVAVLAMFGQQITGQAFPSQYGVIFYQSQGYGDRSFLFNVIANVISMGAVMITWFYIDSTGRRPVLMVGGFLMGAFLFILGGVGTVNMDTINQHEKELMVASVMLFQFFYNLSWAPCSYVVLSETAALRLKEKTNLLSSVISVLTTFVTSFTMPYLINAKYANLGGKVGFIYGAINFIMVVLTYLFIPELKSRTLEEVDQLFASGALLRKFGEVKTKSATEIYEEEVKHGGIVEQTVEKVDEA</sequence>
<reference evidence="1" key="1">
    <citation type="submission" date="2022-08" db="EMBL/GenBank/DDBJ databases">
        <title>Genome Sequence of Fusarium decemcellulare.</title>
        <authorList>
            <person name="Buettner E."/>
        </authorList>
    </citation>
    <scope>NUCLEOTIDE SEQUENCE</scope>
    <source>
        <strain evidence="1">Babe19</strain>
    </source>
</reference>
<gene>
    <name evidence="1" type="ORF">NM208_g7038</name>
</gene>
<dbReference type="Proteomes" id="UP001148629">
    <property type="component" value="Unassembled WGS sequence"/>
</dbReference>
<evidence type="ECO:0000313" key="1">
    <source>
        <dbReference type="EMBL" id="KAJ3535691.1"/>
    </source>
</evidence>
<keyword evidence="2" id="KW-1185">Reference proteome</keyword>
<name>A0ACC1SAN4_9HYPO</name>
<comment type="caution">
    <text evidence="1">The sequence shown here is derived from an EMBL/GenBank/DDBJ whole genome shotgun (WGS) entry which is preliminary data.</text>
</comment>